<dbReference type="GO" id="GO:0005886">
    <property type="term" value="C:plasma membrane"/>
    <property type="evidence" value="ECO:0007669"/>
    <property type="project" value="UniProtKB-SubCell"/>
</dbReference>
<dbReference type="EMBL" id="VHSH01000014">
    <property type="protein sequence ID" value="TQV71274.1"/>
    <property type="molecule type" value="Genomic_DNA"/>
</dbReference>
<feature type="transmembrane region" description="Helical" evidence="10">
    <location>
        <begin position="29"/>
        <end position="49"/>
    </location>
</feature>
<evidence type="ECO:0000313" key="12">
    <source>
        <dbReference type="Proteomes" id="UP000315252"/>
    </source>
</evidence>
<dbReference type="OrthoDB" id="7304620at2"/>
<keyword evidence="11" id="KW-0966">Cell projection</keyword>
<sequence length="175" mass="19304">MSDQAVSEDVGEEFEVEARQKGGMNGKKLVLFIVLPILLLGIGGAGVYFSGLADSFLGKEEEAAEEVVEEIPVGPAVFYDLPEMLINLTSGERRANFLKISVSLELESEADVATIEAVLPRIRDNFQVYLRELRIEDLQGSAGLQRLREELLLRVNAAARPAVIQDVLFKEMLVQ</sequence>
<accession>A0A545T220</accession>
<keyword evidence="6 10" id="KW-0812">Transmembrane</keyword>
<organism evidence="11 12">
    <name type="scientific">Denitrobaculum tricleocarpae</name>
    <dbReference type="NCBI Taxonomy" id="2591009"/>
    <lineage>
        <taxon>Bacteria</taxon>
        <taxon>Pseudomonadati</taxon>
        <taxon>Pseudomonadota</taxon>
        <taxon>Alphaproteobacteria</taxon>
        <taxon>Rhodospirillales</taxon>
        <taxon>Rhodospirillaceae</taxon>
        <taxon>Denitrobaculum</taxon>
    </lineage>
</organism>
<dbReference type="GO" id="GO:0009425">
    <property type="term" value="C:bacterial-type flagellum basal body"/>
    <property type="evidence" value="ECO:0007669"/>
    <property type="project" value="InterPro"/>
</dbReference>
<keyword evidence="11" id="KW-0969">Cilium</keyword>
<dbReference type="RefSeq" id="WP_142899567.1">
    <property type="nucleotide sequence ID" value="NZ_ML660065.1"/>
</dbReference>
<dbReference type="Proteomes" id="UP000315252">
    <property type="component" value="Unassembled WGS sequence"/>
</dbReference>
<evidence type="ECO:0000256" key="9">
    <source>
        <dbReference type="ARBA" id="ARBA00023136"/>
    </source>
</evidence>
<evidence type="ECO:0000256" key="5">
    <source>
        <dbReference type="ARBA" id="ARBA00022500"/>
    </source>
</evidence>
<evidence type="ECO:0000256" key="10">
    <source>
        <dbReference type="RuleBase" id="RU364125"/>
    </source>
</evidence>
<comment type="function">
    <text evidence="1 10">Controls the rotational direction of flagella during chemotaxis.</text>
</comment>
<proteinExistence type="inferred from homology"/>
<dbReference type="Pfam" id="PF03748">
    <property type="entry name" value="FliL"/>
    <property type="match status" value="1"/>
</dbReference>
<evidence type="ECO:0000256" key="7">
    <source>
        <dbReference type="ARBA" id="ARBA00022779"/>
    </source>
</evidence>
<evidence type="ECO:0000256" key="6">
    <source>
        <dbReference type="ARBA" id="ARBA00022692"/>
    </source>
</evidence>
<comment type="subcellular location">
    <subcellularLocation>
        <location evidence="10">Cell inner membrane</location>
    </subcellularLocation>
    <subcellularLocation>
        <location evidence="2">Cell membrane</location>
        <topology evidence="2">Single-pass membrane protein</topology>
    </subcellularLocation>
</comment>
<keyword evidence="9 10" id="KW-0472">Membrane</keyword>
<dbReference type="PANTHER" id="PTHR35091">
    <property type="entry name" value="FLAGELLAR PROTEIN FLIL"/>
    <property type="match status" value="1"/>
</dbReference>
<evidence type="ECO:0000256" key="4">
    <source>
        <dbReference type="ARBA" id="ARBA00022475"/>
    </source>
</evidence>
<keyword evidence="4" id="KW-1003">Cell membrane</keyword>
<comment type="caution">
    <text evidence="11">The sequence shown here is derived from an EMBL/GenBank/DDBJ whole genome shotgun (WGS) entry which is preliminary data.</text>
</comment>
<keyword evidence="8 10" id="KW-1133">Transmembrane helix</keyword>
<evidence type="ECO:0000256" key="3">
    <source>
        <dbReference type="ARBA" id="ARBA00008281"/>
    </source>
</evidence>
<evidence type="ECO:0000256" key="2">
    <source>
        <dbReference type="ARBA" id="ARBA00004162"/>
    </source>
</evidence>
<keyword evidence="12" id="KW-1185">Reference proteome</keyword>
<dbReference type="PANTHER" id="PTHR35091:SF2">
    <property type="entry name" value="FLAGELLAR PROTEIN FLIL"/>
    <property type="match status" value="1"/>
</dbReference>
<gene>
    <name evidence="11" type="ORF">FKG95_26940</name>
</gene>
<protein>
    <recommendedName>
        <fullName evidence="10">Flagellar protein FliL</fullName>
    </recommendedName>
</protein>
<keyword evidence="11" id="KW-0282">Flagellum</keyword>
<dbReference type="InterPro" id="IPR005503">
    <property type="entry name" value="FliL"/>
</dbReference>
<evidence type="ECO:0000256" key="1">
    <source>
        <dbReference type="ARBA" id="ARBA00002254"/>
    </source>
</evidence>
<name>A0A545T220_9PROT</name>
<reference evidence="11 12" key="1">
    <citation type="submission" date="2019-06" db="EMBL/GenBank/DDBJ databases">
        <title>Whole genome sequence for Rhodospirillaceae sp. R148.</title>
        <authorList>
            <person name="Wang G."/>
        </authorList>
    </citation>
    <scope>NUCLEOTIDE SEQUENCE [LARGE SCALE GENOMIC DNA]</scope>
    <source>
        <strain evidence="11 12">R148</strain>
    </source>
</reference>
<keyword evidence="7 10" id="KW-0283">Flagellar rotation</keyword>
<keyword evidence="10" id="KW-0997">Cell inner membrane</keyword>
<evidence type="ECO:0000313" key="11">
    <source>
        <dbReference type="EMBL" id="TQV71274.1"/>
    </source>
</evidence>
<dbReference type="GO" id="GO:0006935">
    <property type="term" value="P:chemotaxis"/>
    <property type="evidence" value="ECO:0007669"/>
    <property type="project" value="UniProtKB-KW"/>
</dbReference>
<dbReference type="GO" id="GO:0071978">
    <property type="term" value="P:bacterial-type flagellum-dependent swarming motility"/>
    <property type="evidence" value="ECO:0007669"/>
    <property type="project" value="TreeGrafter"/>
</dbReference>
<evidence type="ECO:0000256" key="8">
    <source>
        <dbReference type="ARBA" id="ARBA00022989"/>
    </source>
</evidence>
<dbReference type="AlphaFoldDB" id="A0A545T220"/>
<comment type="similarity">
    <text evidence="3 10">Belongs to the FliL family.</text>
</comment>
<keyword evidence="5 10" id="KW-0145">Chemotaxis</keyword>